<dbReference type="AlphaFoldDB" id="A0A5C6T3A9"/>
<dbReference type="InterPro" id="IPR012110">
    <property type="entry name" value="PDC/IPDC-like"/>
</dbReference>
<keyword evidence="4" id="KW-0479">Metal-binding</keyword>
<keyword evidence="6" id="KW-0460">Magnesium</keyword>
<evidence type="ECO:0000256" key="3">
    <source>
        <dbReference type="ARBA" id="ARBA00014422"/>
    </source>
</evidence>
<comment type="cofactor">
    <cofactor evidence="1">
        <name>thiamine diphosphate</name>
        <dbReference type="ChEBI" id="CHEBI:58937"/>
    </cofactor>
</comment>
<dbReference type="InterPro" id="IPR011766">
    <property type="entry name" value="TPP_enzyme_TPP-bd"/>
</dbReference>
<keyword evidence="8" id="KW-0456">Lyase</keyword>
<dbReference type="InterPro" id="IPR029061">
    <property type="entry name" value="THDP-binding"/>
</dbReference>
<dbReference type="GO" id="GO:0004737">
    <property type="term" value="F:pyruvate decarboxylase activity"/>
    <property type="evidence" value="ECO:0007669"/>
    <property type="project" value="TreeGrafter"/>
</dbReference>
<dbReference type="GO" id="GO:0005634">
    <property type="term" value="C:nucleus"/>
    <property type="evidence" value="ECO:0007669"/>
    <property type="project" value="TreeGrafter"/>
</dbReference>
<evidence type="ECO:0000256" key="5">
    <source>
        <dbReference type="ARBA" id="ARBA00022793"/>
    </source>
</evidence>
<evidence type="ECO:0000256" key="4">
    <source>
        <dbReference type="ARBA" id="ARBA00022723"/>
    </source>
</evidence>
<dbReference type="FunFam" id="3.40.50.970:FF:000024">
    <property type="entry name" value="Pyruvate decarboxylase isozyme"/>
    <property type="match status" value="1"/>
</dbReference>
<dbReference type="Proteomes" id="UP000321331">
    <property type="component" value="Unassembled WGS sequence"/>
</dbReference>
<dbReference type="PANTHER" id="PTHR43452">
    <property type="entry name" value="PYRUVATE DECARBOXYLASE"/>
    <property type="match status" value="1"/>
</dbReference>
<dbReference type="GO" id="GO:0000287">
    <property type="term" value="F:magnesium ion binding"/>
    <property type="evidence" value="ECO:0007669"/>
    <property type="project" value="InterPro"/>
</dbReference>
<evidence type="ECO:0000313" key="11">
    <source>
        <dbReference type="EMBL" id="TXC04828.1"/>
    </source>
</evidence>
<organism evidence="11 12">
    <name type="scientific">Fusarium oxysporum f. sp. cubense</name>
    <dbReference type="NCBI Taxonomy" id="61366"/>
    <lineage>
        <taxon>Eukaryota</taxon>
        <taxon>Fungi</taxon>
        <taxon>Dikarya</taxon>
        <taxon>Ascomycota</taxon>
        <taxon>Pezizomycotina</taxon>
        <taxon>Sordariomycetes</taxon>
        <taxon>Hypocreomycetidae</taxon>
        <taxon>Hypocreales</taxon>
        <taxon>Nectriaceae</taxon>
        <taxon>Fusarium</taxon>
        <taxon>Fusarium oxysporum species complex</taxon>
    </lineage>
</organism>
<evidence type="ECO:0000313" key="12">
    <source>
        <dbReference type="Proteomes" id="UP000321331"/>
    </source>
</evidence>
<evidence type="ECO:0000256" key="6">
    <source>
        <dbReference type="ARBA" id="ARBA00022842"/>
    </source>
</evidence>
<dbReference type="SUPFAM" id="SSF52467">
    <property type="entry name" value="DHS-like NAD/FAD-binding domain"/>
    <property type="match status" value="1"/>
</dbReference>
<name>A0A5C6T3A9_FUSOC</name>
<feature type="domain" description="Thiamine pyrophosphate enzyme TPP-binding" evidence="10">
    <location>
        <begin position="283"/>
        <end position="365"/>
    </location>
</feature>
<accession>A0A5C6T3A9</accession>
<reference evidence="11 12" key="1">
    <citation type="submission" date="2019-07" db="EMBL/GenBank/DDBJ databases">
        <title>The First High-Quality Draft Genome Sequence of the Causal Agent of the Current Panama Disease Epidemic.</title>
        <authorList>
            <person name="Warmington R.J."/>
            <person name="Kay W."/>
            <person name="Jeffries A."/>
            <person name="Bebber D."/>
            <person name="Moore K."/>
            <person name="Studholme D.J."/>
        </authorList>
    </citation>
    <scope>NUCLEOTIDE SEQUENCE [LARGE SCALE GENOMIC DNA]</scope>
    <source>
        <strain evidence="11 12">TR4</strain>
    </source>
</reference>
<keyword evidence="7" id="KW-0786">Thiamine pyrophosphate</keyword>
<evidence type="ECO:0000256" key="8">
    <source>
        <dbReference type="ARBA" id="ARBA00023239"/>
    </source>
</evidence>
<comment type="similarity">
    <text evidence="2">Belongs to the TPP enzyme family.</text>
</comment>
<evidence type="ECO:0000256" key="1">
    <source>
        <dbReference type="ARBA" id="ARBA00001964"/>
    </source>
</evidence>
<dbReference type="GO" id="GO:0000949">
    <property type="term" value="P:aromatic amino acid family catabolic process to alcohol via Ehrlich pathway"/>
    <property type="evidence" value="ECO:0007669"/>
    <property type="project" value="TreeGrafter"/>
</dbReference>
<evidence type="ECO:0000259" key="9">
    <source>
        <dbReference type="Pfam" id="PF00205"/>
    </source>
</evidence>
<protein>
    <recommendedName>
        <fullName evidence="3">Pyruvate decarboxylase</fullName>
    </recommendedName>
</protein>
<evidence type="ECO:0000256" key="7">
    <source>
        <dbReference type="ARBA" id="ARBA00023052"/>
    </source>
</evidence>
<gene>
    <name evidence="11" type="ORF">FocTR4_00000070</name>
</gene>
<dbReference type="CDD" id="cd02005">
    <property type="entry name" value="TPP_PDC_IPDC"/>
    <property type="match status" value="1"/>
</dbReference>
<dbReference type="InterPro" id="IPR029035">
    <property type="entry name" value="DHS-like_NAD/FAD-binding_dom"/>
</dbReference>
<dbReference type="PANTHER" id="PTHR43452:SF11">
    <property type="entry name" value="PYRUVATE DECARBOXYLASE"/>
    <property type="match status" value="1"/>
</dbReference>
<evidence type="ECO:0000256" key="2">
    <source>
        <dbReference type="ARBA" id="ARBA00007812"/>
    </source>
</evidence>
<dbReference type="GO" id="GO:0005829">
    <property type="term" value="C:cytosol"/>
    <property type="evidence" value="ECO:0007669"/>
    <property type="project" value="TreeGrafter"/>
</dbReference>
<dbReference type="Gene3D" id="3.40.50.1220">
    <property type="entry name" value="TPP-binding domain"/>
    <property type="match status" value="1"/>
</dbReference>
<dbReference type="Pfam" id="PF02775">
    <property type="entry name" value="TPP_enzyme_C"/>
    <property type="match status" value="1"/>
</dbReference>
<dbReference type="GO" id="GO:0030976">
    <property type="term" value="F:thiamine pyrophosphate binding"/>
    <property type="evidence" value="ECO:0007669"/>
    <property type="project" value="InterPro"/>
</dbReference>
<dbReference type="InterPro" id="IPR047214">
    <property type="entry name" value="TPP_PDC_IPDC"/>
</dbReference>
<dbReference type="Pfam" id="PF00205">
    <property type="entry name" value="TPP_enzyme_M"/>
    <property type="match status" value="1"/>
</dbReference>
<comment type="caution">
    <text evidence="11">The sequence shown here is derived from an EMBL/GenBank/DDBJ whole genome shotgun (WGS) entry which is preliminary data.</text>
</comment>
<dbReference type="SUPFAM" id="SSF52518">
    <property type="entry name" value="Thiamin diphosphate-binding fold (THDP-binding)"/>
    <property type="match status" value="1"/>
</dbReference>
<sequence>MCFKITQVQENLMDVSTAPAQIDRAIIACVRHKRPVYIQLPADMVDAKVPSAPLSTALDFTLEHNDDQMERAAANAIVEKIHQSKQPFILVDAGASRYNIVTEVNDLVKVTGFPTATTPFGKGAVDETLRNFHGVYGTVGDHVFVDWVKNCDLVLYIGPFENNVNTYYFKTIPEASKTIRFEEDSVQISCANGEHNRWALHPGGLLRRVLTQLDGGALRQYVEYPKQLPNLPALLTSLPRVQKTDLLLQDTFWKRISGFFEPGDIIMTETGTPSTGGRDFVLPRQTTLINSGVWLSIGYMLGSSQGVALAQRDLVAEDSSRRGRTILFEGDGSFQMTAQELSTIIHKRLDMIIFLINNDGYTIERLVHGKDAIYNDIAPWRYLEAPSCFGAPNDGSYVTMTARASTWGELMEIISKDDFKYGSGLRMVEIMMERMDAPVILKRLLESYSASAS</sequence>
<keyword evidence="5" id="KW-0210">Decarboxylase</keyword>
<evidence type="ECO:0000259" key="10">
    <source>
        <dbReference type="Pfam" id="PF02775"/>
    </source>
</evidence>
<dbReference type="InterPro" id="IPR012000">
    <property type="entry name" value="Thiamin_PyroP_enz_cen_dom"/>
</dbReference>
<dbReference type="EMBL" id="VMNF01000007">
    <property type="protein sequence ID" value="TXC04828.1"/>
    <property type="molecule type" value="Genomic_DNA"/>
</dbReference>
<dbReference type="Gene3D" id="3.40.50.970">
    <property type="match status" value="2"/>
</dbReference>
<feature type="domain" description="Thiamine pyrophosphate enzyme central" evidence="9">
    <location>
        <begin position="75"/>
        <end position="189"/>
    </location>
</feature>
<proteinExistence type="inferred from homology"/>